<protein>
    <recommendedName>
        <fullName evidence="4">Major facilitator superfamily (MFS) profile domain-containing protein</fullName>
    </recommendedName>
</protein>
<feature type="transmembrane region" description="Helical" evidence="1">
    <location>
        <begin position="74"/>
        <end position="92"/>
    </location>
</feature>
<keyword evidence="1" id="KW-0812">Transmembrane</keyword>
<feature type="transmembrane region" description="Helical" evidence="1">
    <location>
        <begin position="6"/>
        <end position="32"/>
    </location>
</feature>
<keyword evidence="1" id="KW-1133">Transmembrane helix</keyword>
<evidence type="ECO:0008006" key="4">
    <source>
        <dbReference type="Google" id="ProtNLM"/>
    </source>
</evidence>
<gene>
    <name evidence="2" type="ORF">OS889_01430</name>
</gene>
<sequence>MTPAELLARLVGLLVAAAGAALAYGGLLVPIAGAPGVAPLARGAVANLVVAGGLAGLGFLAAGLAVVVDRGRPLAVSVGGLVLVAVVALLAVGTDSSQTVLGVGVVAAATLLAGASIEGSPA</sequence>
<keyword evidence="1" id="KW-0472">Membrane</keyword>
<evidence type="ECO:0000313" key="2">
    <source>
        <dbReference type="EMBL" id="MFA1609668.1"/>
    </source>
</evidence>
<dbReference type="RefSeq" id="WP_372386700.1">
    <property type="nucleotide sequence ID" value="NZ_JBGNYA010000001.1"/>
</dbReference>
<organism evidence="2 3">
    <name type="scientific">Halobellus rubicundus</name>
    <dbReference type="NCBI Taxonomy" id="2996466"/>
    <lineage>
        <taxon>Archaea</taxon>
        <taxon>Methanobacteriati</taxon>
        <taxon>Methanobacteriota</taxon>
        <taxon>Stenosarchaea group</taxon>
        <taxon>Halobacteria</taxon>
        <taxon>Halobacteriales</taxon>
        <taxon>Haloferacaceae</taxon>
        <taxon>Halobellus</taxon>
    </lineage>
</organism>
<dbReference type="Proteomes" id="UP001570511">
    <property type="component" value="Unassembled WGS sequence"/>
</dbReference>
<evidence type="ECO:0000256" key="1">
    <source>
        <dbReference type="SAM" id="Phobius"/>
    </source>
</evidence>
<dbReference type="EMBL" id="JBGNYA010000001">
    <property type="protein sequence ID" value="MFA1609668.1"/>
    <property type="molecule type" value="Genomic_DNA"/>
</dbReference>
<reference evidence="2 3" key="1">
    <citation type="submission" date="2024-08" db="EMBL/GenBank/DDBJ databases">
        <title>Halobellus sp. MBLA0158 whole genome sequence.</title>
        <authorList>
            <person name="Hwang C.Y."/>
            <person name="Cho E.-S."/>
            <person name="Seo M.-J."/>
        </authorList>
    </citation>
    <scope>NUCLEOTIDE SEQUENCE [LARGE SCALE GENOMIC DNA]</scope>
    <source>
        <strain evidence="2 3">MBLA0158</strain>
    </source>
</reference>
<proteinExistence type="predicted"/>
<accession>A0ABD5MB09</accession>
<feature type="transmembrane region" description="Helical" evidence="1">
    <location>
        <begin position="44"/>
        <end position="68"/>
    </location>
</feature>
<dbReference type="AlphaFoldDB" id="A0ABD5MB09"/>
<evidence type="ECO:0000313" key="3">
    <source>
        <dbReference type="Proteomes" id="UP001570511"/>
    </source>
</evidence>
<keyword evidence="3" id="KW-1185">Reference proteome</keyword>
<comment type="caution">
    <text evidence="2">The sequence shown here is derived from an EMBL/GenBank/DDBJ whole genome shotgun (WGS) entry which is preliminary data.</text>
</comment>
<feature type="transmembrane region" description="Helical" evidence="1">
    <location>
        <begin position="99"/>
        <end position="117"/>
    </location>
</feature>
<name>A0ABD5MB09_9EURY</name>